<dbReference type="STRING" id="333138.LQ50_24185"/>
<dbReference type="GO" id="GO:0055085">
    <property type="term" value="P:transmembrane transport"/>
    <property type="evidence" value="ECO:0007669"/>
    <property type="project" value="InterPro"/>
</dbReference>
<evidence type="ECO:0000313" key="10">
    <source>
        <dbReference type="Proteomes" id="UP000030832"/>
    </source>
</evidence>
<dbReference type="PANTHER" id="PTHR30151:SF20">
    <property type="entry name" value="ABC TRANSPORTER PERMEASE PROTEIN HI_0355-RELATED"/>
    <property type="match status" value="1"/>
</dbReference>
<comment type="caution">
    <text evidence="9">The sequence shown here is derived from an EMBL/GenBank/DDBJ whole genome shotgun (WGS) entry which is preliminary data.</text>
</comment>
<keyword evidence="4 7" id="KW-0812">Transmembrane</keyword>
<evidence type="ECO:0000259" key="8">
    <source>
        <dbReference type="PROSITE" id="PS50928"/>
    </source>
</evidence>
<dbReference type="Gene3D" id="1.10.3720.10">
    <property type="entry name" value="MetI-like"/>
    <property type="match status" value="1"/>
</dbReference>
<dbReference type="Proteomes" id="UP000030832">
    <property type="component" value="Unassembled WGS sequence"/>
</dbReference>
<comment type="similarity">
    <text evidence="7">Belongs to the binding-protein-dependent transport system permease family.</text>
</comment>
<evidence type="ECO:0000256" key="3">
    <source>
        <dbReference type="ARBA" id="ARBA00022475"/>
    </source>
</evidence>
<feature type="transmembrane region" description="Helical" evidence="7">
    <location>
        <begin position="165"/>
        <end position="190"/>
    </location>
</feature>
<evidence type="ECO:0000256" key="7">
    <source>
        <dbReference type="RuleBase" id="RU363032"/>
    </source>
</evidence>
<keyword evidence="6 7" id="KW-0472">Membrane</keyword>
<protein>
    <recommendedName>
        <fullName evidence="8">ABC transmembrane type-1 domain-containing protein</fullName>
    </recommendedName>
</protein>
<dbReference type="PANTHER" id="PTHR30151">
    <property type="entry name" value="ALKANE SULFONATE ABC TRANSPORTER-RELATED, MEMBRANE SUBUNIT"/>
    <property type="match status" value="1"/>
</dbReference>
<keyword evidence="5 7" id="KW-1133">Transmembrane helix</keyword>
<dbReference type="CDD" id="cd06261">
    <property type="entry name" value="TM_PBP2"/>
    <property type="match status" value="1"/>
</dbReference>
<feature type="transmembrane region" description="Helical" evidence="7">
    <location>
        <begin position="88"/>
        <end position="110"/>
    </location>
</feature>
<evidence type="ECO:0000256" key="1">
    <source>
        <dbReference type="ARBA" id="ARBA00004651"/>
    </source>
</evidence>
<dbReference type="InterPro" id="IPR035906">
    <property type="entry name" value="MetI-like_sf"/>
</dbReference>
<evidence type="ECO:0000256" key="2">
    <source>
        <dbReference type="ARBA" id="ARBA00022448"/>
    </source>
</evidence>
<feature type="transmembrane region" description="Helical" evidence="7">
    <location>
        <begin position="50"/>
        <end position="76"/>
    </location>
</feature>
<gene>
    <name evidence="9" type="ORF">LQ50_24185</name>
</gene>
<dbReference type="Pfam" id="PF00528">
    <property type="entry name" value="BPD_transp_1"/>
    <property type="match status" value="1"/>
</dbReference>
<dbReference type="AlphaFoldDB" id="A0A0B0I9N7"/>
<name>A0A0B0I9N7_9BACI</name>
<dbReference type="EMBL" id="JRJU01000058">
    <property type="protein sequence ID" value="KHF37970.1"/>
    <property type="molecule type" value="Genomic_DNA"/>
</dbReference>
<accession>A0A0B0I9N7</accession>
<keyword evidence="3" id="KW-1003">Cell membrane</keyword>
<feature type="domain" description="ABC transmembrane type-1" evidence="8">
    <location>
        <begin position="46"/>
        <end position="234"/>
    </location>
</feature>
<dbReference type="InterPro" id="IPR000515">
    <property type="entry name" value="MetI-like"/>
</dbReference>
<evidence type="ECO:0000256" key="6">
    <source>
        <dbReference type="ARBA" id="ARBA00023136"/>
    </source>
</evidence>
<dbReference type="eggNOG" id="COG0600">
    <property type="taxonomic scope" value="Bacteria"/>
</dbReference>
<evidence type="ECO:0000313" key="9">
    <source>
        <dbReference type="EMBL" id="KHF37970.1"/>
    </source>
</evidence>
<evidence type="ECO:0000256" key="4">
    <source>
        <dbReference type="ARBA" id="ARBA00022692"/>
    </source>
</evidence>
<dbReference type="PROSITE" id="PS50928">
    <property type="entry name" value="ABC_TM1"/>
    <property type="match status" value="1"/>
</dbReference>
<feature type="transmembrane region" description="Helical" evidence="7">
    <location>
        <begin position="116"/>
        <end position="135"/>
    </location>
</feature>
<evidence type="ECO:0000256" key="5">
    <source>
        <dbReference type="ARBA" id="ARBA00022989"/>
    </source>
</evidence>
<keyword evidence="10" id="KW-1185">Reference proteome</keyword>
<reference evidence="9 10" key="1">
    <citation type="submission" date="2014-09" db="EMBL/GenBank/DDBJ databases">
        <title>Genome sequencing and annotation of Bacillus Okhensis strain Kh10-101T.</title>
        <authorList>
            <person name="Prakash J.S."/>
        </authorList>
    </citation>
    <scope>NUCLEOTIDE SEQUENCE [LARGE SCALE GENOMIC DNA]</scope>
    <source>
        <strain evidence="10">Kh10-101T</strain>
    </source>
</reference>
<sequence>MRILIFIAIITLWEGIVVLFGVSERIFPAPSSVWTILLANLTNGTFLNHFYITFIQSLIGFIIGSLAGVILAVFVSEFSLIRKLIYPYILGLQAVPIVALAPLFIIWFGFGMSSKIALTVTIVFFPVLINTVTGLENTNQSQVKLLKVYSASAWQIFRRVKLPNALPYIFAGLEIAIVLSVVGAVISEFVGSEAGLGYLIIIYNNQLNMAAQFAVLIVLGVLGILLSFMIKWLSKKMIFWQQPIQNTKGL</sequence>
<comment type="subcellular location">
    <subcellularLocation>
        <location evidence="1 7">Cell membrane</location>
        <topology evidence="1 7">Multi-pass membrane protein</topology>
    </subcellularLocation>
</comment>
<keyword evidence="2 7" id="KW-0813">Transport</keyword>
<organism evidence="9 10">
    <name type="scientific">Halalkalibacter okhensis</name>
    <dbReference type="NCBI Taxonomy" id="333138"/>
    <lineage>
        <taxon>Bacteria</taxon>
        <taxon>Bacillati</taxon>
        <taxon>Bacillota</taxon>
        <taxon>Bacilli</taxon>
        <taxon>Bacillales</taxon>
        <taxon>Bacillaceae</taxon>
        <taxon>Halalkalibacter</taxon>
    </lineage>
</organism>
<dbReference type="SUPFAM" id="SSF161098">
    <property type="entry name" value="MetI-like"/>
    <property type="match status" value="1"/>
</dbReference>
<proteinExistence type="inferred from homology"/>
<feature type="transmembrane region" description="Helical" evidence="7">
    <location>
        <begin position="210"/>
        <end position="230"/>
    </location>
</feature>
<dbReference type="GO" id="GO:0005886">
    <property type="term" value="C:plasma membrane"/>
    <property type="evidence" value="ECO:0007669"/>
    <property type="project" value="UniProtKB-SubCell"/>
</dbReference>